<dbReference type="Pfam" id="PF01408">
    <property type="entry name" value="GFO_IDH_MocA"/>
    <property type="match status" value="1"/>
</dbReference>
<dbReference type="Proteomes" id="UP000282195">
    <property type="component" value="Chromosome"/>
</dbReference>
<dbReference type="PANTHER" id="PTHR43708">
    <property type="entry name" value="CONSERVED EXPRESSED OXIDOREDUCTASE (EUROFUNG)"/>
    <property type="match status" value="1"/>
</dbReference>
<accession>A0A387FM36</accession>
<gene>
    <name evidence="4" type="ORF">CCGE525_18050</name>
</gene>
<dbReference type="Pfam" id="PF22725">
    <property type="entry name" value="GFO_IDH_MocA_C3"/>
    <property type="match status" value="1"/>
</dbReference>
<dbReference type="EMBL" id="CP032694">
    <property type="protein sequence ID" value="AYG60500.1"/>
    <property type="molecule type" value="Genomic_DNA"/>
</dbReference>
<dbReference type="GO" id="GO:0000166">
    <property type="term" value="F:nucleotide binding"/>
    <property type="evidence" value="ECO:0007669"/>
    <property type="project" value="InterPro"/>
</dbReference>
<dbReference type="PANTHER" id="PTHR43708:SF3">
    <property type="entry name" value="OXIDOREDUCTASE"/>
    <property type="match status" value="1"/>
</dbReference>
<evidence type="ECO:0000313" key="5">
    <source>
        <dbReference type="Proteomes" id="UP000282195"/>
    </source>
</evidence>
<dbReference type="Gene3D" id="3.40.50.720">
    <property type="entry name" value="NAD(P)-binding Rossmann-like Domain"/>
    <property type="match status" value="1"/>
</dbReference>
<dbReference type="SUPFAM" id="SSF51735">
    <property type="entry name" value="NAD(P)-binding Rossmann-fold domains"/>
    <property type="match status" value="1"/>
</dbReference>
<name>A0A387FM36_9HYPH</name>
<feature type="domain" description="GFO/IDH/MocA-like oxidoreductase" evidence="3">
    <location>
        <begin position="153"/>
        <end position="290"/>
    </location>
</feature>
<dbReference type="Gene3D" id="3.30.360.10">
    <property type="entry name" value="Dihydrodipicolinate Reductase, domain 2"/>
    <property type="match status" value="1"/>
</dbReference>
<dbReference type="InterPro" id="IPR055170">
    <property type="entry name" value="GFO_IDH_MocA-like_dom"/>
</dbReference>
<organism evidence="4 5">
    <name type="scientific">Rhizobium jaguaris</name>
    <dbReference type="NCBI Taxonomy" id="1312183"/>
    <lineage>
        <taxon>Bacteria</taxon>
        <taxon>Pseudomonadati</taxon>
        <taxon>Pseudomonadota</taxon>
        <taxon>Alphaproteobacteria</taxon>
        <taxon>Hyphomicrobiales</taxon>
        <taxon>Rhizobiaceae</taxon>
        <taxon>Rhizobium/Agrobacterium group</taxon>
        <taxon>Rhizobium</taxon>
    </lineage>
</organism>
<dbReference type="RefSeq" id="WP_120705475.1">
    <property type="nucleotide sequence ID" value="NZ_CP032694.1"/>
</dbReference>
<proteinExistence type="predicted"/>
<evidence type="ECO:0000256" key="1">
    <source>
        <dbReference type="SAM" id="MobiDB-lite"/>
    </source>
</evidence>
<evidence type="ECO:0000259" key="2">
    <source>
        <dbReference type="Pfam" id="PF01408"/>
    </source>
</evidence>
<dbReference type="OrthoDB" id="9815825at2"/>
<feature type="region of interest" description="Disordered" evidence="1">
    <location>
        <begin position="186"/>
        <end position="207"/>
    </location>
</feature>
<dbReference type="AlphaFoldDB" id="A0A387FM36"/>
<sequence>MAIEGSSEQTREPRIRLGMVGGGAGAFIGAVHRIAARIDDQFDLVAGALSASPDKAIASGRDLGLDPARTYASYRDMAIREAKLKNGIEAVSIVTPNHVHYDAAKEFLKRGIHVICDKPLTSNLADAKKLKKVADESGALFILTHNYTGYPMVRQAREMIANGELGDIRIVQAEYPQDWLTENIEQSGQKQAAWRTDPSQSGAGGSTGDIGTHAYNLASFVTGLELDSLAADLDSFVEGRRLDDNGHLLLRFKAKGKEKPAKGMLWCSQVAPGHENGLKLRVYGTKGGIEWTQADPNYLWYTPFGESKRLITRNGAGSGAAAARVSRIPSGHPEGYLEAFATIYTEAARAINARKKGVAIDPAVVYPTVDDGVKGVAFVEACVASSKRNGAWVKL</sequence>
<dbReference type="InterPro" id="IPR036291">
    <property type="entry name" value="NAD(P)-bd_dom_sf"/>
</dbReference>
<dbReference type="SUPFAM" id="SSF55347">
    <property type="entry name" value="Glyceraldehyde-3-phosphate dehydrogenase-like, C-terminal domain"/>
    <property type="match status" value="1"/>
</dbReference>
<keyword evidence="5" id="KW-1185">Reference proteome</keyword>
<evidence type="ECO:0000313" key="4">
    <source>
        <dbReference type="EMBL" id="AYG60500.1"/>
    </source>
</evidence>
<dbReference type="InterPro" id="IPR000683">
    <property type="entry name" value="Gfo/Idh/MocA-like_OxRdtase_N"/>
</dbReference>
<evidence type="ECO:0000259" key="3">
    <source>
        <dbReference type="Pfam" id="PF22725"/>
    </source>
</evidence>
<dbReference type="InterPro" id="IPR051317">
    <property type="entry name" value="Gfo/Idh/MocA_oxidoreduct"/>
</dbReference>
<feature type="domain" description="Gfo/Idh/MocA-like oxidoreductase N-terminal" evidence="2">
    <location>
        <begin position="15"/>
        <end position="143"/>
    </location>
</feature>
<dbReference type="KEGG" id="rjg:CCGE525_18050"/>
<protein>
    <submittedName>
        <fullName evidence="4">Gfo/Idh/MocA family oxidoreductase</fullName>
    </submittedName>
</protein>
<reference evidence="4 5" key="1">
    <citation type="submission" date="2018-10" db="EMBL/GenBank/DDBJ databases">
        <title>Rhizobium etli, R. leguminosarum and a new Rhizobium genospecies from Phaseolus dumosus.</title>
        <authorList>
            <person name="Ramirez-Puebla S.T."/>
            <person name="Rogel-Hernandez M.A."/>
            <person name="Guerrero G."/>
            <person name="Ormeno-Orrillo E."/>
            <person name="Martinez-Romero J.C."/>
            <person name="Negrete-Yankelevich S."/>
            <person name="Martinez-Romero E."/>
        </authorList>
    </citation>
    <scope>NUCLEOTIDE SEQUENCE [LARGE SCALE GENOMIC DNA]</scope>
    <source>
        <strain evidence="4 5">CCGE525</strain>
    </source>
</reference>